<organism evidence="2 3">
    <name type="scientific">Chiloscyllium punctatum</name>
    <name type="common">Brownbanded bambooshark</name>
    <name type="synonym">Hemiscyllium punctatum</name>
    <dbReference type="NCBI Taxonomy" id="137246"/>
    <lineage>
        <taxon>Eukaryota</taxon>
        <taxon>Metazoa</taxon>
        <taxon>Chordata</taxon>
        <taxon>Craniata</taxon>
        <taxon>Vertebrata</taxon>
        <taxon>Chondrichthyes</taxon>
        <taxon>Elasmobranchii</taxon>
        <taxon>Galeomorphii</taxon>
        <taxon>Galeoidea</taxon>
        <taxon>Orectolobiformes</taxon>
        <taxon>Hemiscylliidae</taxon>
        <taxon>Chiloscyllium</taxon>
    </lineage>
</organism>
<dbReference type="InterPro" id="IPR032687">
    <property type="entry name" value="AraC-type_N"/>
</dbReference>
<comment type="caution">
    <text evidence="2">The sequence shown here is derived from an EMBL/GenBank/DDBJ whole genome shotgun (WGS) entry which is preliminary data.</text>
</comment>
<dbReference type="EMBL" id="BEZZ01273159">
    <property type="protein sequence ID" value="GCC49661.1"/>
    <property type="molecule type" value="Genomic_DNA"/>
</dbReference>
<sequence>MYGFAILSSMDYRQTMQFAEKYHQLATPLAELHFKEEGGCGVWTINPMPHSRMDASLYRFVLETQFGICISLQRDVMGSSFAARELHVTYPRPDDAA</sequence>
<evidence type="ECO:0000313" key="2">
    <source>
        <dbReference type="EMBL" id="GCC49661.1"/>
    </source>
</evidence>
<dbReference type="AlphaFoldDB" id="A0A401U450"/>
<dbReference type="Pfam" id="PF12625">
    <property type="entry name" value="Arabinose_bd"/>
    <property type="match status" value="1"/>
</dbReference>
<dbReference type="Proteomes" id="UP000287033">
    <property type="component" value="Unassembled WGS sequence"/>
</dbReference>
<name>A0A401U450_CHIPU</name>
<evidence type="ECO:0000313" key="3">
    <source>
        <dbReference type="Proteomes" id="UP000287033"/>
    </source>
</evidence>
<proteinExistence type="predicted"/>
<accession>A0A401U450</accession>
<gene>
    <name evidence="2" type="ORF">chiPu_0033817</name>
</gene>
<protein>
    <recommendedName>
        <fullName evidence="1">HTH-type transcriptional regulator AraC-type N-terminal domain-containing protein</fullName>
    </recommendedName>
</protein>
<feature type="non-terminal residue" evidence="2">
    <location>
        <position position="97"/>
    </location>
</feature>
<keyword evidence="3" id="KW-1185">Reference proteome</keyword>
<reference evidence="2 3" key="1">
    <citation type="journal article" date="2018" name="Nat. Ecol. Evol.">
        <title>Shark genomes provide insights into elasmobranch evolution and the origin of vertebrates.</title>
        <authorList>
            <person name="Hara Y"/>
            <person name="Yamaguchi K"/>
            <person name="Onimaru K"/>
            <person name="Kadota M"/>
            <person name="Koyanagi M"/>
            <person name="Keeley SD"/>
            <person name="Tatsumi K"/>
            <person name="Tanaka K"/>
            <person name="Motone F"/>
            <person name="Kageyama Y"/>
            <person name="Nozu R"/>
            <person name="Adachi N"/>
            <person name="Nishimura O"/>
            <person name="Nakagawa R"/>
            <person name="Tanegashima C"/>
            <person name="Kiyatake I"/>
            <person name="Matsumoto R"/>
            <person name="Murakumo K"/>
            <person name="Nishida K"/>
            <person name="Terakita A"/>
            <person name="Kuratani S"/>
            <person name="Sato K"/>
            <person name="Hyodo S Kuraku.S."/>
        </authorList>
    </citation>
    <scope>NUCLEOTIDE SEQUENCE [LARGE SCALE GENOMIC DNA]</scope>
</reference>
<feature type="domain" description="HTH-type transcriptional regulator AraC-type N-terminal" evidence="1">
    <location>
        <begin position="1"/>
        <end position="97"/>
    </location>
</feature>
<evidence type="ECO:0000259" key="1">
    <source>
        <dbReference type="Pfam" id="PF12625"/>
    </source>
</evidence>